<feature type="domain" description="SEA" evidence="1">
    <location>
        <begin position="148"/>
        <end position="269"/>
    </location>
</feature>
<dbReference type="Proteomes" id="UP000826234">
    <property type="component" value="Unassembled WGS sequence"/>
</dbReference>
<dbReference type="InterPro" id="IPR028850">
    <property type="entry name" value="MUC16"/>
</dbReference>
<comment type="caution">
    <text evidence="2">The sequence shown here is derived from an EMBL/GenBank/DDBJ whole genome shotgun (WGS) entry which is preliminary data.</text>
</comment>
<protein>
    <recommendedName>
        <fullName evidence="1">SEA domain-containing protein</fullName>
    </recommendedName>
</protein>
<sequence>ALPTLTTTPTPAVEQFTVNFTITNLRYREEMGTPNSKTFNATEIAITTLMERILKSGSIGPVYLGCKVTSLRPVKNREETGMDSICTYRNDSTTPVFDRVKVYHEIVNRTQGFTRMGPYKLERYSLYVNGNYHEGPLEATVSPTPSLVVEQFTVNFTVTNLRYKPAMGIPNSKVFNTTEVVFITLLGRYLNRSSIGPAFLGCEVTTLRRLKNGDETGMDSVCSYRKDSTTPAFDRVKVYHEIVNQTRNFTQMGPYKLERYSLYVNAVLPTLSQTPRMAVEQFTMNFTITNLKYKKGMGTPNSKAFSATEMVVTTLLSRILPDTSIGPAYLGCRVTNLTSVRNGDETGIDSICTYRNDSATPVFDRVKVYHEIVNKTKGFTKMGPYNLERYSLYVNGYNEVPLEPTIQTPTSEHFTVNFTIANLRYKPEMGILNSKAFNATEMALTTLVSLAPFWIRPIKNGNETGMNSICAYRNDSTMPGFDRVKVYHEIVNKTNGFTKMGPYKLNPNSLYVNDYNEAPVQATVLPKTTPTVEHFTVNFTVTNLRYKPEMGIPNSKAFGATEMVLTALVTVATPTEEYFAVNFTVTNLRYKPAMGIPHSKAFNATEMILTTLLGRMFNRSTLGPAFRGCEVTTLRPMKHGDETGMDFICTYRKDSASPVFDRVKVYHEMVNKTNGFTKMGPYKLDPNSLYVNGNPV</sequence>
<evidence type="ECO:0000313" key="3">
    <source>
        <dbReference type="Proteomes" id="UP000826234"/>
    </source>
</evidence>
<keyword evidence="3" id="KW-1185">Reference proteome</keyword>
<gene>
    <name evidence="2" type="ORF">JD844_034274</name>
</gene>
<dbReference type="PANTHER" id="PTHR14672:SF1">
    <property type="entry name" value="MUCIN-16"/>
    <property type="match status" value="1"/>
</dbReference>
<evidence type="ECO:0000313" key="2">
    <source>
        <dbReference type="EMBL" id="KAH0625905.1"/>
    </source>
</evidence>
<evidence type="ECO:0000259" key="1">
    <source>
        <dbReference type="PROSITE" id="PS50024"/>
    </source>
</evidence>
<accession>A0ABQ7T848</accession>
<dbReference type="SUPFAM" id="SSF82671">
    <property type="entry name" value="SEA domain"/>
    <property type="match status" value="6"/>
</dbReference>
<proteinExistence type="predicted"/>
<dbReference type="InterPro" id="IPR000082">
    <property type="entry name" value="SEA_dom"/>
</dbReference>
<reference evidence="2 3" key="1">
    <citation type="journal article" date="2022" name="Gigascience">
        <title>A chromosome-level genome assembly and annotation of the desert horned lizard, Phrynosoma platyrhinos, provides insight into chromosomal rearrangements among reptiles.</title>
        <authorList>
            <person name="Koochekian N."/>
            <person name="Ascanio A."/>
            <person name="Farleigh K."/>
            <person name="Card D.C."/>
            <person name="Schield D.R."/>
            <person name="Castoe T.A."/>
            <person name="Jezkova T."/>
        </authorList>
    </citation>
    <scope>NUCLEOTIDE SEQUENCE [LARGE SCALE GENOMIC DNA]</scope>
    <source>
        <strain evidence="2">NK-2021</strain>
    </source>
</reference>
<dbReference type="InterPro" id="IPR036364">
    <property type="entry name" value="SEA_dom_sf"/>
</dbReference>
<feature type="domain" description="SEA" evidence="1">
    <location>
        <begin position="12"/>
        <end position="133"/>
    </location>
</feature>
<dbReference type="Gene3D" id="3.30.70.960">
    <property type="entry name" value="SEA domain"/>
    <property type="match status" value="6"/>
</dbReference>
<dbReference type="EMBL" id="JAIPUX010000953">
    <property type="protein sequence ID" value="KAH0625905.1"/>
    <property type="molecule type" value="Genomic_DNA"/>
</dbReference>
<dbReference type="Pfam" id="PF01390">
    <property type="entry name" value="SEA"/>
    <property type="match status" value="5"/>
</dbReference>
<dbReference type="PROSITE" id="PS50024">
    <property type="entry name" value="SEA"/>
    <property type="match status" value="4"/>
</dbReference>
<organism evidence="2 3">
    <name type="scientific">Phrynosoma platyrhinos</name>
    <name type="common">Desert horned lizard</name>
    <dbReference type="NCBI Taxonomy" id="52577"/>
    <lineage>
        <taxon>Eukaryota</taxon>
        <taxon>Metazoa</taxon>
        <taxon>Chordata</taxon>
        <taxon>Craniata</taxon>
        <taxon>Vertebrata</taxon>
        <taxon>Euteleostomi</taxon>
        <taxon>Lepidosauria</taxon>
        <taxon>Squamata</taxon>
        <taxon>Bifurcata</taxon>
        <taxon>Unidentata</taxon>
        <taxon>Episquamata</taxon>
        <taxon>Toxicofera</taxon>
        <taxon>Iguania</taxon>
        <taxon>Phrynosomatidae</taxon>
        <taxon>Phrynosomatinae</taxon>
        <taxon>Phrynosoma</taxon>
    </lineage>
</organism>
<dbReference type="PANTHER" id="PTHR14672">
    <property type="entry name" value="MUCIN-16"/>
    <property type="match status" value="1"/>
</dbReference>
<feature type="domain" description="SEA" evidence="1">
    <location>
        <begin position="575"/>
        <end position="696"/>
    </location>
</feature>
<name>A0ABQ7T848_PHRPL</name>
<feature type="non-terminal residue" evidence="2">
    <location>
        <position position="1"/>
    </location>
</feature>
<feature type="domain" description="SEA" evidence="1">
    <location>
        <begin position="278"/>
        <end position="399"/>
    </location>
</feature>